<comment type="caution">
    <text evidence="1">The sequence shown here is derived from an EMBL/GenBank/DDBJ whole genome shotgun (WGS) entry which is preliminary data.</text>
</comment>
<protein>
    <submittedName>
        <fullName evidence="1">Uncharacterized metal-binding protein YceD, DUF177 family</fullName>
    </submittedName>
</protein>
<gene>
    <name evidence="1" type="ORF">T190423A01A_120101</name>
</gene>
<evidence type="ECO:0000313" key="2">
    <source>
        <dbReference type="Proteomes" id="UP001497527"/>
    </source>
</evidence>
<keyword evidence="2" id="KW-1185">Reference proteome</keyword>
<name>A0ABM9P7F2_9FLAO</name>
<dbReference type="InterPro" id="IPR003772">
    <property type="entry name" value="YceD"/>
</dbReference>
<dbReference type="RefSeq" id="WP_348714088.1">
    <property type="nucleotide sequence ID" value="NZ_CAXJIO010000003.1"/>
</dbReference>
<evidence type="ECO:0000313" key="1">
    <source>
        <dbReference type="EMBL" id="CAL2101314.1"/>
    </source>
</evidence>
<proteinExistence type="predicted"/>
<dbReference type="Pfam" id="PF02620">
    <property type="entry name" value="YceD"/>
    <property type="match status" value="1"/>
</dbReference>
<accession>A0ABM9P7F2</accession>
<reference evidence="1 2" key="1">
    <citation type="submission" date="2024-05" db="EMBL/GenBank/DDBJ databases">
        <authorList>
            <person name="Duchaud E."/>
        </authorList>
    </citation>
    <scope>NUCLEOTIDE SEQUENCE [LARGE SCALE GENOMIC DNA]</scope>
    <source>
        <strain evidence="1">Ena-SAMPLE-TAB-13-05-2024-13:56:06:370-140308</strain>
    </source>
</reference>
<dbReference type="Proteomes" id="UP001497527">
    <property type="component" value="Unassembled WGS sequence"/>
</dbReference>
<organism evidence="1 2">
    <name type="scientific">Tenacibaculum polynesiense</name>
    <dbReference type="NCBI Taxonomy" id="3137857"/>
    <lineage>
        <taxon>Bacteria</taxon>
        <taxon>Pseudomonadati</taxon>
        <taxon>Bacteroidota</taxon>
        <taxon>Flavobacteriia</taxon>
        <taxon>Flavobacteriales</taxon>
        <taxon>Flavobacteriaceae</taxon>
        <taxon>Tenacibaculum</taxon>
    </lineage>
</organism>
<dbReference type="EMBL" id="CAXJIO010000003">
    <property type="protein sequence ID" value="CAL2101314.1"/>
    <property type="molecule type" value="Genomic_DNA"/>
</dbReference>
<sequence length="178" mass="20584">MKDLKQFNIPFVGLKEGNHLFDYQIENKFFEAFQFQEYNNVAVKATVDFNKKSSLIELNFNIKGTVNIPCDLTGELFDQEIEGSLPLIVKFGPEFNDENEEILILPFEEYQINIAQYIYELIVLSVPSKRIHPGVTDGTLNSEALKKLKELEPKIEKPVVEETTDPRWDKLKNLLTDK</sequence>